<dbReference type="AlphaFoldDB" id="A0A9J5XQZ1"/>
<evidence type="ECO:0000313" key="1">
    <source>
        <dbReference type="EMBL" id="KAG5589382.1"/>
    </source>
</evidence>
<name>A0A9J5XQZ1_SOLCO</name>
<dbReference type="Proteomes" id="UP000824120">
    <property type="component" value="Chromosome 8"/>
</dbReference>
<accession>A0A9J5XQZ1</accession>
<organism evidence="1 2">
    <name type="scientific">Solanum commersonii</name>
    <name type="common">Commerson's wild potato</name>
    <name type="synonym">Commerson's nightshade</name>
    <dbReference type="NCBI Taxonomy" id="4109"/>
    <lineage>
        <taxon>Eukaryota</taxon>
        <taxon>Viridiplantae</taxon>
        <taxon>Streptophyta</taxon>
        <taxon>Embryophyta</taxon>
        <taxon>Tracheophyta</taxon>
        <taxon>Spermatophyta</taxon>
        <taxon>Magnoliopsida</taxon>
        <taxon>eudicotyledons</taxon>
        <taxon>Gunneridae</taxon>
        <taxon>Pentapetalae</taxon>
        <taxon>asterids</taxon>
        <taxon>lamiids</taxon>
        <taxon>Solanales</taxon>
        <taxon>Solanaceae</taxon>
        <taxon>Solanoideae</taxon>
        <taxon>Solaneae</taxon>
        <taxon>Solanum</taxon>
    </lineage>
</organism>
<protein>
    <submittedName>
        <fullName evidence="1">Uncharacterized protein</fullName>
    </submittedName>
</protein>
<keyword evidence="2" id="KW-1185">Reference proteome</keyword>
<proteinExistence type="predicted"/>
<gene>
    <name evidence="1" type="ORF">H5410_039896</name>
</gene>
<comment type="caution">
    <text evidence="1">The sequence shown here is derived from an EMBL/GenBank/DDBJ whole genome shotgun (WGS) entry which is preliminary data.</text>
</comment>
<dbReference type="EMBL" id="JACXVP010000008">
    <property type="protein sequence ID" value="KAG5589382.1"/>
    <property type="molecule type" value="Genomic_DNA"/>
</dbReference>
<reference evidence="1 2" key="1">
    <citation type="submission" date="2020-09" db="EMBL/GenBank/DDBJ databases">
        <title>De no assembly of potato wild relative species, Solanum commersonii.</title>
        <authorList>
            <person name="Cho K."/>
        </authorList>
    </citation>
    <scope>NUCLEOTIDE SEQUENCE [LARGE SCALE GENOMIC DNA]</scope>
    <source>
        <strain evidence="1">LZ3.2</strain>
        <tissue evidence="1">Leaf</tissue>
    </source>
</reference>
<evidence type="ECO:0000313" key="2">
    <source>
        <dbReference type="Proteomes" id="UP000824120"/>
    </source>
</evidence>
<sequence>MVAELSWEYEEGQRTSASTDRSLIDVYGGYLHRSDESLGRHARALALHMPKALFKVYFSLGGN</sequence>